<reference evidence="3" key="1">
    <citation type="submission" date="2023-07" db="EMBL/GenBank/DDBJ databases">
        <title>A draft genome of Kazachstania heterogenica Y-27499.</title>
        <authorList>
            <person name="Donic C."/>
            <person name="Kralova J.S."/>
            <person name="Fidel L."/>
            <person name="Ben-Dor S."/>
            <person name="Jung S."/>
        </authorList>
    </citation>
    <scope>NUCLEOTIDE SEQUENCE [LARGE SCALE GENOMIC DNA]</scope>
    <source>
        <strain evidence="3">Y27499</strain>
    </source>
</reference>
<feature type="compositionally biased region" description="Low complexity" evidence="1">
    <location>
        <begin position="125"/>
        <end position="146"/>
    </location>
</feature>
<evidence type="ECO:0000256" key="1">
    <source>
        <dbReference type="SAM" id="MobiDB-lite"/>
    </source>
</evidence>
<organism evidence="2 3">
    <name type="scientific">Arxiozyma heterogenica</name>
    <dbReference type="NCBI Taxonomy" id="278026"/>
    <lineage>
        <taxon>Eukaryota</taxon>
        <taxon>Fungi</taxon>
        <taxon>Dikarya</taxon>
        <taxon>Ascomycota</taxon>
        <taxon>Saccharomycotina</taxon>
        <taxon>Saccharomycetes</taxon>
        <taxon>Saccharomycetales</taxon>
        <taxon>Saccharomycetaceae</taxon>
        <taxon>Arxiozyma</taxon>
    </lineage>
</organism>
<feature type="region of interest" description="Disordered" evidence="1">
    <location>
        <begin position="117"/>
        <end position="161"/>
    </location>
</feature>
<evidence type="ECO:0000313" key="2">
    <source>
        <dbReference type="EMBL" id="KAK5781646.1"/>
    </source>
</evidence>
<name>A0AAN8A9A9_9SACH</name>
<sequence>MSIRRSNTLNTPANMVKRSNSYKQNYVNTPISRQYPPVRNHTINLSSQKRYSKINTYENFERLQINDYTLKNTLYNNHHHINRIKELSPLQIQRNRMKSSFVFPNGEKFTPREIHSPVKFNPAQSSNITTNATTVSSSSNNTSDTTIHLQKSNAQSSETKSTSKKFGSFWKKLVGKDINKVKDIPSIKITEPPSSVICGKQAVTSEKLDNLHLTSQIVNTNNSNKNTDSIDDPHLHSLTTISSTDKDQDDFDSSKLIERLEKSWDIVNVDSPISILNDSIIGSYISKENRSVSFATEIFVNDTYSSEEYHRADPDTLTDKDRKMVFDNEFGFIDEVKYELNQYKRKEMLIHIDSIKFIQFSR</sequence>
<proteinExistence type="predicted"/>
<feature type="compositionally biased region" description="Polar residues" evidence="1">
    <location>
        <begin position="147"/>
        <end position="160"/>
    </location>
</feature>
<comment type="caution">
    <text evidence="2">The sequence shown here is derived from an EMBL/GenBank/DDBJ whole genome shotgun (WGS) entry which is preliminary data.</text>
</comment>
<accession>A0AAN8A9A9</accession>
<gene>
    <name evidence="2" type="ORF">RI543_000829</name>
</gene>
<keyword evidence="3" id="KW-1185">Reference proteome</keyword>
<protein>
    <submittedName>
        <fullName evidence="2">Uncharacterized protein</fullName>
    </submittedName>
</protein>
<dbReference type="Proteomes" id="UP001306508">
    <property type="component" value="Unassembled WGS sequence"/>
</dbReference>
<evidence type="ECO:0000313" key="3">
    <source>
        <dbReference type="Proteomes" id="UP001306508"/>
    </source>
</evidence>
<dbReference type="EMBL" id="JAWIZZ010000031">
    <property type="protein sequence ID" value="KAK5781646.1"/>
    <property type="molecule type" value="Genomic_DNA"/>
</dbReference>
<dbReference type="AlphaFoldDB" id="A0AAN8A9A9"/>